<dbReference type="Pfam" id="PF22942">
    <property type="entry name" value="DUF7025"/>
    <property type="match status" value="1"/>
</dbReference>
<dbReference type="STRING" id="1093900.A0A507ARH5"/>
<evidence type="ECO:0000259" key="2">
    <source>
        <dbReference type="Pfam" id="PF22942"/>
    </source>
</evidence>
<dbReference type="SUPFAM" id="SSF52540">
    <property type="entry name" value="P-loop containing nucleoside triphosphate hydrolases"/>
    <property type="match status" value="1"/>
</dbReference>
<dbReference type="EMBL" id="SKBQ01000008">
    <property type="protein sequence ID" value="TPX07436.1"/>
    <property type="molecule type" value="Genomic_DNA"/>
</dbReference>
<feature type="domain" description="DUF7025" evidence="2">
    <location>
        <begin position="203"/>
        <end position="280"/>
    </location>
</feature>
<feature type="domain" description="AAA+ ATPase lid" evidence="3">
    <location>
        <begin position="561"/>
        <end position="660"/>
    </location>
</feature>
<sequence length="683" mass="79197">MTPKTNLEKQAAMMKPEGATPLPKAIHSLSPESCGDVPSKKPPRVRYRTDLRHRDSKKLLTRMFSDSPGSLQGEDQGDEPTFDLVTTYYTAVQAPQPDLGLQANVLLESPTYQLNIYSPAIIHALRSIVEYYPAQDLTAEVLEIQWPYSILAHHYDELSAYRDGHKDKSPETVCRRKRNTVEDLALLLEFLDENIMKEVRAEQERNRRGAYTWEHAWVMHRPGATMLVKSREETDFAIRVVRSIERGPHAWTLRSWSLDYDGIHLGRTETVSTVPRFGGEGGMGKIFFIDENAEEDEIKSLDEELQHHLEEGKKFWNLMHKQCQYYKGESAQFPFNEMDGLVMSDLKTYYEQEPDKAPDLLGHDDLRNWTSNCDCLACRNQHSDLRVKDGVMFDEYQKLTIEVNSRLTPHQYLVCPRVIKAYVFRTRRWEPLHIRHFRKPQWNQDLMNSLVMDEGKKTTLKALSKSYARLNKRDERLEQDLWSADFVKGKGAGLVFLLHGRPGVGKTCTAAVRLIVFCMWIGFLRALESYDGILFLTTNRVGSFDDAFISRVHIQIYYPDFDDDQRKQVWKTFMDKLSKERGSTMRLNIDAKEYIASKPVAELKWNGREIRNAFQTAVALAEYDNEKDEEGRVLITDSHFKAVTELSRDFKNYLHELKKGDESKRAERRMERLDTYGTLVKGK</sequence>
<dbReference type="PANTHER" id="PTHR46411">
    <property type="entry name" value="FAMILY ATPASE, PUTATIVE-RELATED"/>
    <property type="match status" value="1"/>
</dbReference>
<dbReference type="PANTHER" id="PTHR46411:SF4">
    <property type="entry name" value="AAA+ ATPASE DOMAIN-CONTAINING PROTEIN"/>
    <property type="match status" value="1"/>
</dbReference>
<organism evidence="5 6">
    <name type="scientific">Thyridium curvatum</name>
    <dbReference type="NCBI Taxonomy" id="1093900"/>
    <lineage>
        <taxon>Eukaryota</taxon>
        <taxon>Fungi</taxon>
        <taxon>Dikarya</taxon>
        <taxon>Ascomycota</taxon>
        <taxon>Pezizomycotina</taxon>
        <taxon>Sordariomycetes</taxon>
        <taxon>Sordariomycetidae</taxon>
        <taxon>Thyridiales</taxon>
        <taxon>Thyridiaceae</taxon>
        <taxon>Thyridium</taxon>
    </lineage>
</organism>
<dbReference type="InterPro" id="IPR027417">
    <property type="entry name" value="P-loop_NTPase"/>
</dbReference>
<evidence type="ECO:0000259" key="3">
    <source>
        <dbReference type="Pfam" id="PF23232"/>
    </source>
</evidence>
<evidence type="ECO:0000256" key="1">
    <source>
        <dbReference type="SAM" id="MobiDB-lite"/>
    </source>
</evidence>
<reference evidence="5 6" key="1">
    <citation type="submission" date="2019-06" db="EMBL/GenBank/DDBJ databases">
        <title>Draft genome sequence of the filamentous fungus Phialemoniopsis curvata isolated from diesel fuel.</title>
        <authorList>
            <person name="Varaljay V.A."/>
            <person name="Lyon W.J."/>
            <person name="Crouch A.L."/>
            <person name="Drake C.E."/>
            <person name="Hollomon J.M."/>
            <person name="Nadeau L.J."/>
            <person name="Nunn H.S."/>
            <person name="Stevenson B.S."/>
            <person name="Bojanowski C.L."/>
            <person name="Crookes-Goodson W.J."/>
        </authorList>
    </citation>
    <scope>NUCLEOTIDE SEQUENCE [LARGE SCALE GENOMIC DNA]</scope>
    <source>
        <strain evidence="5 6">D216</strain>
    </source>
</reference>
<feature type="region of interest" description="Disordered" evidence="1">
    <location>
        <begin position="1"/>
        <end position="44"/>
    </location>
</feature>
<evidence type="ECO:0000313" key="4">
    <source>
        <dbReference type="EMBL" id="TPX07436.1"/>
    </source>
</evidence>
<dbReference type="InterPro" id="IPR054289">
    <property type="entry name" value="DUF7025"/>
</dbReference>
<dbReference type="Gene3D" id="3.40.50.300">
    <property type="entry name" value="P-loop containing nucleotide triphosphate hydrolases"/>
    <property type="match status" value="1"/>
</dbReference>
<dbReference type="AlphaFoldDB" id="A0A507ARH5"/>
<dbReference type="GeneID" id="41969486"/>
<dbReference type="InParanoid" id="A0A507ARH5"/>
<evidence type="ECO:0008006" key="7">
    <source>
        <dbReference type="Google" id="ProtNLM"/>
    </source>
</evidence>
<dbReference type="RefSeq" id="XP_030989147.1">
    <property type="nucleotide sequence ID" value="XM_031136185.1"/>
</dbReference>
<dbReference type="Pfam" id="PF23232">
    <property type="entry name" value="AAA_lid_13"/>
    <property type="match status" value="1"/>
</dbReference>
<keyword evidence="6" id="KW-1185">Reference proteome</keyword>
<proteinExistence type="predicted"/>
<evidence type="ECO:0000313" key="6">
    <source>
        <dbReference type="Proteomes" id="UP000319257"/>
    </source>
</evidence>
<dbReference type="OrthoDB" id="10042665at2759"/>
<comment type="caution">
    <text evidence="5">The sequence shown here is derived from an EMBL/GenBank/DDBJ whole genome shotgun (WGS) entry which is preliminary data.</text>
</comment>
<name>A0A507ARH5_9PEZI</name>
<dbReference type="EMBL" id="SKBQ01000008">
    <property type="protein sequence ID" value="TPX07491.1"/>
    <property type="molecule type" value="Genomic_DNA"/>
</dbReference>
<evidence type="ECO:0000313" key="5">
    <source>
        <dbReference type="EMBL" id="TPX07491.1"/>
    </source>
</evidence>
<dbReference type="InterPro" id="IPR056599">
    <property type="entry name" value="AAA_lid_fung"/>
</dbReference>
<dbReference type="Proteomes" id="UP000319257">
    <property type="component" value="Unassembled WGS sequence"/>
</dbReference>
<accession>A0A507ARH5</accession>
<gene>
    <name evidence="4" type="ORF">E0L32_002039</name>
    <name evidence="5" type="ORF">E0L32_002094</name>
</gene>
<protein>
    <recommendedName>
        <fullName evidence="7">ATPase AAA-type core domain-containing protein</fullName>
    </recommendedName>
</protein>